<name>A0A818PQH5_9BILA</name>
<dbReference type="EMBL" id="CAJOAY010000313">
    <property type="protein sequence ID" value="CAF3626994.1"/>
    <property type="molecule type" value="Genomic_DNA"/>
</dbReference>
<comment type="caution">
    <text evidence="1">The sequence shown here is derived from an EMBL/GenBank/DDBJ whole genome shotgun (WGS) entry which is preliminary data.</text>
</comment>
<evidence type="ECO:0000313" key="1">
    <source>
        <dbReference type="EMBL" id="CAF3626994.1"/>
    </source>
</evidence>
<dbReference type="AlphaFoldDB" id="A0A818PQH5"/>
<reference evidence="1" key="1">
    <citation type="submission" date="2021-02" db="EMBL/GenBank/DDBJ databases">
        <authorList>
            <person name="Nowell W R."/>
        </authorList>
    </citation>
    <scope>NUCLEOTIDE SEQUENCE</scope>
</reference>
<evidence type="ECO:0000313" key="2">
    <source>
        <dbReference type="Proteomes" id="UP000663881"/>
    </source>
</evidence>
<organism evidence="1 2">
    <name type="scientific">Adineta steineri</name>
    <dbReference type="NCBI Taxonomy" id="433720"/>
    <lineage>
        <taxon>Eukaryota</taxon>
        <taxon>Metazoa</taxon>
        <taxon>Spiralia</taxon>
        <taxon>Gnathifera</taxon>
        <taxon>Rotifera</taxon>
        <taxon>Eurotatoria</taxon>
        <taxon>Bdelloidea</taxon>
        <taxon>Adinetida</taxon>
        <taxon>Adinetidae</taxon>
        <taxon>Adineta</taxon>
    </lineage>
</organism>
<sequence>MQKRILIALTFKYAKRSFDNGELACGSTVSKFETGKKEDEEYWLDENDEQQLDELATEHAELIALPEHLRVGWETLEVNVETDVSSLDESVNTEESSCIKRKQDACITPSSTVPKQRIVRLLDTSNIGGLKDIQKKTQTSSKKDQICSTTQPLERTCANNVQPIKQLKLLVDERIDVHWQRGEIRNFFSYNGDQEDTEKTFKQLLKKLDKYNDKLESDTLLHVLTQRDRKPAFLTATGIYNDKLDCKLHQNKRAVYVLTIAVPKVTYVKMLLDETIKNLKILQPENVNIHADIVNIKGKIRVSTNISRRICSYYSCHRRIDSISKLSVSESIQMETLCSMLLGPKGNFGFNFVGRPDKNSKNEMRIHSRHLNDYMAVTCLQPGRVYSCPADNCTVVGFVRAETDYPSDCYVLRKPIQFAVTEHARWYHLTLPSGKSGYVNSFFCEGVVPHFKKMSKSKVDAENIFAKFLEATKLDLQNGYTGPTEFSTASDGDRYGWRGKCEECGKIWCIFVTQDGKSFSIPQCKHKPGSTAEYLDVKRENRGDTLITELFHKPSHEPYTLSLASTHA</sequence>
<protein>
    <submittedName>
        <fullName evidence="1">Uncharacterized protein</fullName>
    </submittedName>
</protein>
<proteinExistence type="predicted"/>
<accession>A0A818PQH5</accession>
<gene>
    <name evidence="1" type="ORF">OKA104_LOCUS7924</name>
</gene>
<dbReference type="Proteomes" id="UP000663881">
    <property type="component" value="Unassembled WGS sequence"/>
</dbReference>